<organism evidence="1">
    <name type="scientific">freshwater metagenome</name>
    <dbReference type="NCBI Taxonomy" id="449393"/>
    <lineage>
        <taxon>unclassified sequences</taxon>
        <taxon>metagenomes</taxon>
        <taxon>ecological metagenomes</taxon>
    </lineage>
</organism>
<dbReference type="PANTHER" id="PTHR33988:SF2">
    <property type="entry name" value="ENDORIBONUCLEASE MAZF"/>
    <property type="match status" value="1"/>
</dbReference>
<dbReference type="InterPro" id="IPR011067">
    <property type="entry name" value="Plasmid_toxin/cell-grow_inhib"/>
</dbReference>
<evidence type="ECO:0000313" key="1">
    <source>
        <dbReference type="EMBL" id="CAB4900019.1"/>
    </source>
</evidence>
<sequence>MKRGEIWIAAGGMYAGKPRPVVIIQDDAFAELDSLTFFPLTTHDLNISALRVPIDVSTSTGASVTSFVEVDKISTLHRRQFSRKIGAVSTRDMRKIERAMLAFLGIGSPR</sequence>
<gene>
    <name evidence="1" type="ORF">UFOPK3516_00889</name>
</gene>
<dbReference type="GO" id="GO:0003677">
    <property type="term" value="F:DNA binding"/>
    <property type="evidence" value="ECO:0007669"/>
    <property type="project" value="InterPro"/>
</dbReference>
<dbReference type="GO" id="GO:0006402">
    <property type="term" value="P:mRNA catabolic process"/>
    <property type="evidence" value="ECO:0007669"/>
    <property type="project" value="TreeGrafter"/>
</dbReference>
<dbReference type="EMBL" id="CAFBMB010000058">
    <property type="protein sequence ID" value="CAB4900019.1"/>
    <property type="molecule type" value="Genomic_DNA"/>
</dbReference>
<dbReference type="GO" id="GO:0016075">
    <property type="term" value="P:rRNA catabolic process"/>
    <property type="evidence" value="ECO:0007669"/>
    <property type="project" value="TreeGrafter"/>
</dbReference>
<name>A0A6J7G9E4_9ZZZZ</name>
<reference evidence="1" key="1">
    <citation type="submission" date="2020-05" db="EMBL/GenBank/DDBJ databases">
        <authorList>
            <person name="Chiriac C."/>
            <person name="Salcher M."/>
            <person name="Ghai R."/>
            <person name="Kavagutti S V."/>
        </authorList>
    </citation>
    <scope>NUCLEOTIDE SEQUENCE</scope>
</reference>
<protein>
    <submittedName>
        <fullName evidence="1">Unannotated protein</fullName>
    </submittedName>
</protein>
<dbReference type="PANTHER" id="PTHR33988">
    <property type="entry name" value="ENDORIBONUCLEASE MAZF-RELATED"/>
    <property type="match status" value="1"/>
</dbReference>
<dbReference type="InterPro" id="IPR003477">
    <property type="entry name" value="PemK-like"/>
</dbReference>
<dbReference type="Pfam" id="PF02452">
    <property type="entry name" value="PemK_toxin"/>
    <property type="match status" value="1"/>
</dbReference>
<dbReference type="GO" id="GO:0004521">
    <property type="term" value="F:RNA endonuclease activity"/>
    <property type="evidence" value="ECO:0007669"/>
    <property type="project" value="TreeGrafter"/>
</dbReference>
<dbReference type="AlphaFoldDB" id="A0A6J7G9E4"/>
<dbReference type="SUPFAM" id="SSF50118">
    <property type="entry name" value="Cell growth inhibitor/plasmid maintenance toxic component"/>
    <property type="match status" value="1"/>
</dbReference>
<proteinExistence type="predicted"/>
<dbReference type="Gene3D" id="2.30.30.110">
    <property type="match status" value="1"/>
</dbReference>
<accession>A0A6J7G9E4</accession>